<comment type="caution">
    <text evidence="7">The sequence shown here is derived from an EMBL/GenBank/DDBJ whole genome shotgun (WGS) entry which is preliminary data.</text>
</comment>
<gene>
    <name evidence="7" type="ORF">BB561_005911</name>
</gene>
<dbReference type="EMBL" id="MBFR01000394">
    <property type="protein sequence ID" value="PVU88319.1"/>
    <property type="molecule type" value="Genomic_DNA"/>
</dbReference>
<dbReference type="PANTHER" id="PTHR13477">
    <property type="entry name" value="MITOCHONDRIAL 39S RIBOSOMAL PROTEIN L49"/>
    <property type="match status" value="1"/>
</dbReference>
<dbReference type="GO" id="GO:0003735">
    <property type="term" value="F:structural constituent of ribosome"/>
    <property type="evidence" value="ECO:0007669"/>
    <property type="project" value="InterPro"/>
</dbReference>
<dbReference type="Proteomes" id="UP000245383">
    <property type="component" value="Unassembled WGS sequence"/>
</dbReference>
<comment type="subcellular location">
    <subcellularLocation>
        <location evidence="1">Mitochondrion</location>
    </subcellularLocation>
</comment>
<evidence type="ECO:0000256" key="5">
    <source>
        <dbReference type="ARBA" id="ARBA00023274"/>
    </source>
</evidence>
<dbReference type="InterPro" id="IPR007740">
    <property type="entry name" value="Ribosomal_mL49"/>
</dbReference>
<dbReference type="GO" id="GO:0005762">
    <property type="term" value="C:mitochondrial large ribosomal subunit"/>
    <property type="evidence" value="ECO:0007669"/>
    <property type="project" value="TreeGrafter"/>
</dbReference>
<comment type="similarity">
    <text evidence="2">Belongs to the mitochondrion-specific ribosomal protein mL49 family.</text>
</comment>
<dbReference type="Pfam" id="PF05046">
    <property type="entry name" value="Img2"/>
    <property type="match status" value="1"/>
</dbReference>
<dbReference type="AlphaFoldDB" id="A0A2T9Y7J6"/>
<keyword evidence="5" id="KW-0687">Ribonucleoprotein</keyword>
<dbReference type="PANTHER" id="PTHR13477:SF0">
    <property type="entry name" value="LARGE RIBOSOMAL SUBUNIT PROTEIN ML49"/>
    <property type="match status" value="1"/>
</dbReference>
<organism evidence="7 8">
    <name type="scientific">Smittium simulii</name>
    <dbReference type="NCBI Taxonomy" id="133385"/>
    <lineage>
        <taxon>Eukaryota</taxon>
        <taxon>Fungi</taxon>
        <taxon>Fungi incertae sedis</taxon>
        <taxon>Zoopagomycota</taxon>
        <taxon>Kickxellomycotina</taxon>
        <taxon>Harpellomycetes</taxon>
        <taxon>Harpellales</taxon>
        <taxon>Legeriomycetaceae</taxon>
        <taxon>Smittium</taxon>
    </lineage>
</organism>
<reference evidence="7 8" key="1">
    <citation type="journal article" date="2018" name="MBio">
        <title>Comparative Genomics Reveals the Core Gene Toolbox for the Fungus-Insect Symbiosis.</title>
        <authorList>
            <person name="Wang Y."/>
            <person name="Stata M."/>
            <person name="Wang W."/>
            <person name="Stajich J.E."/>
            <person name="White M.M."/>
            <person name="Moncalvo J.M."/>
        </authorList>
    </citation>
    <scope>NUCLEOTIDE SEQUENCE [LARGE SCALE GENOMIC DNA]</scope>
    <source>
        <strain evidence="7 8">SWE-8-4</strain>
    </source>
</reference>
<name>A0A2T9Y7J6_9FUNG</name>
<proteinExistence type="inferred from homology"/>
<accession>A0A2T9Y7J6</accession>
<dbReference type="Gene3D" id="3.30.780.10">
    <property type="entry name" value="SUI1-like domain"/>
    <property type="match status" value="1"/>
</dbReference>
<dbReference type="STRING" id="133385.A0A2T9Y7J6"/>
<evidence type="ECO:0000256" key="3">
    <source>
        <dbReference type="ARBA" id="ARBA00022980"/>
    </source>
</evidence>
<sequence length="119" mass="13544">MISLFKKSLNLNATTHLVKHSIFARAFSSSTLAPSITPALSYYVERSTFRSLPVYTEFRNNNTRKLTLIRKITGNIDQLKADLEPIVGPDIKINKNTNTVIIKGIFLREVREFLTKKGF</sequence>
<evidence type="ECO:0000256" key="6">
    <source>
        <dbReference type="ARBA" id="ARBA00035191"/>
    </source>
</evidence>
<dbReference type="GO" id="GO:0006412">
    <property type="term" value="P:translation"/>
    <property type="evidence" value="ECO:0007669"/>
    <property type="project" value="InterPro"/>
</dbReference>
<evidence type="ECO:0000313" key="7">
    <source>
        <dbReference type="EMBL" id="PVU88319.1"/>
    </source>
</evidence>
<keyword evidence="8" id="KW-1185">Reference proteome</keyword>
<evidence type="ECO:0000256" key="1">
    <source>
        <dbReference type="ARBA" id="ARBA00004173"/>
    </source>
</evidence>
<evidence type="ECO:0000313" key="8">
    <source>
        <dbReference type="Proteomes" id="UP000245383"/>
    </source>
</evidence>
<dbReference type="OrthoDB" id="19439at2759"/>
<evidence type="ECO:0000256" key="2">
    <source>
        <dbReference type="ARBA" id="ARBA00005677"/>
    </source>
</evidence>
<evidence type="ECO:0000256" key="4">
    <source>
        <dbReference type="ARBA" id="ARBA00023128"/>
    </source>
</evidence>
<protein>
    <recommendedName>
        <fullName evidence="6">Large ribosomal subunit protein mL49</fullName>
    </recommendedName>
</protein>
<keyword evidence="4" id="KW-0496">Mitochondrion</keyword>
<keyword evidence="3" id="KW-0689">Ribosomal protein</keyword>